<dbReference type="GO" id="GO:0005506">
    <property type="term" value="F:iron ion binding"/>
    <property type="evidence" value="ECO:0007669"/>
    <property type="project" value="InterPro"/>
</dbReference>
<sequence length="171" mass="19807">MRRLNIDKLFVRLRERQETGEPINCLPMFGAFTNDLLSEYAFGFHPNWLGVRNFNAAFYHMMDDFHEFGPFAVQFSWFIPMINAIPKTLRQSMNPGGNQFVEFKQAVTFYLQPNPKMLIKLRADLKAAFPDPSIEPILKDVEQLPHPSAIIQEGLRIPSNGYQQSTNKKRT</sequence>
<gene>
    <name evidence="1" type="ORF">BTUL_0270g00090</name>
</gene>
<dbReference type="Proteomes" id="UP000297777">
    <property type="component" value="Unassembled WGS sequence"/>
</dbReference>
<evidence type="ECO:0000313" key="1">
    <source>
        <dbReference type="EMBL" id="TGO07509.1"/>
    </source>
</evidence>
<proteinExistence type="predicted"/>
<organism evidence="1 2">
    <name type="scientific">Botrytis tulipae</name>
    <dbReference type="NCBI Taxonomy" id="87230"/>
    <lineage>
        <taxon>Eukaryota</taxon>
        <taxon>Fungi</taxon>
        <taxon>Dikarya</taxon>
        <taxon>Ascomycota</taxon>
        <taxon>Pezizomycotina</taxon>
        <taxon>Leotiomycetes</taxon>
        <taxon>Helotiales</taxon>
        <taxon>Sclerotiniaceae</taxon>
        <taxon>Botrytis</taxon>
    </lineage>
</organism>
<keyword evidence="2" id="KW-1185">Reference proteome</keyword>
<protein>
    <submittedName>
        <fullName evidence="1">Uncharacterized protein</fullName>
    </submittedName>
</protein>
<dbReference type="AlphaFoldDB" id="A0A4Z1E8F5"/>
<dbReference type="GO" id="GO:0020037">
    <property type="term" value="F:heme binding"/>
    <property type="evidence" value="ECO:0007669"/>
    <property type="project" value="InterPro"/>
</dbReference>
<comment type="caution">
    <text evidence="1">The sequence shown here is derived from an EMBL/GenBank/DDBJ whole genome shotgun (WGS) entry which is preliminary data.</text>
</comment>
<accession>A0A4Z1E8F5</accession>
<evidence type="ECO:0000313" key="2">
    <source>
        <dbReference type="Proteomes" id="UP000297777"/>
    </source>
</evidence>
<dbReference type="GO" id="GO:0004497">
    <property type="term" value="F:monooxygenase activity"/>
    <property type="evidence" value="ECO:0007669"/>
    <property type="project" value="InterPro"/>
</dbReference>
<dbReference type="Gene3D" id="1.10.630.10">
    <property type="entry name" value="Cytochrome P450"/>
    <property type="match status" value="1"/>
</dbReference>
<name>A0A4Z1E8F5_9HELO</name>
<dbReference type="SUPFAM" id="SSF48264">
    <property type="entry name" value="Cytochrome P450"/>
    <property type="match status" value="1"/>
</dbReference>
<dbReference type="GO" id="GO:0016705">
    <property type="term" value="F:oxidoreductase activity, acting on paired donors, with incorporation or reduction of molecular oxygen"/>
    <property type="evidence" value="ECO:0007669"/>
    <property type="project" value="InterPro"/>
</dbReference>
<reference evidence="1 2" key="1">
    <citation type="submission" date="2017-12" db="EMBL/GenBank/DDBJ databases">
        <title>Comparative genomics of Botrytis spp.</title>
        <authorList>
            <person name="Valero-Jimenez C.A."/>
            <person name="Tapia P."/>
            <person name="Veloso J."/>
            <person name="Silva-Moreno E."/>
            <person name="Staats M."/>
            <person name="Valdes J.H."/>
            <person name="Van Kan J.A.L."/>
        </authorList>
    </citation>
    <scope>NUCLEOTIDE SEQUENCE [LARGE SCALE GENOMIC DNA]</scope>
    <source>
        <strain evidence="1 2">Bt9001</strain>
    </source>
</reference>
<dbReference type="OrthoDB" id="3945418at2759"/>
<dbReference type="InterPro" id="IPR036396">
    <property type="entry name" value="Cyt_P450_sf"/>
</dbReference>
<dbReference type="EMBL" id="PQXH01000269">
    <property type="protein sequence ID" value="TGO07509.1"/>
    <property type="molecule type" value="Genomic_DNA"/>
</dbReference>